<evidence type="ECO:0000313" key="2">
    <source>
        <dbReference type="EMBL" id="KAG5205750.1"/>
    </source>
</evidence>
<reference evidence="2 3" key="1">
    <citation type="submission" date="2020-12" db="EMBL/GenBank/DDBJ databases">
        <title>De novo assembly of Tibetan sheep genome.</title>
        <authorList>
            <person name="Li X."/>
        </authorList>
    </citation>
    <scope>NUCLEOTIDE SEQUENCE [LARGE SCALE GENOMIC DNA]</scope>
    <source>
        <tissue evidence="2">Heart</tissue>
    </source>
</reference>
<proteinExistence type="predicted"/>
<protein>
    <submittedName>
        <fullName evidence="2">Uncharacterized protein</fullName>
    </submittedName>
</protein>
<feature type="region of interest" description="Disordered" evidence="1">
    <location>
        <begin position="39"/>
        <end position="65"/>
    </location>
</feature>
<comment type="caution">
    <text evidence="2">The sequence shown here is derived from an EMBL/GenBank/DDBJ whole genome shotgun (WGS) entry which is preliminary data.</text>
</comment>
<dbReference type="AlphaFoldDB" id="A0A836ADL0"/>
<sequence length="185" mass="20793">MCITFPIPVGIRYKNQTVNQNSHEDPPLKHLHRTASSEGLAESSQWTQNTSPSRPSPARPSRGDRCCRLAPPPFRGVRVSLQFCCMKLQPIQKGTSFAAPVMAKFERQYITKTLFLHLLVFDCCKYAKVVLPSSPKMEKNSLGWMLKSRSMLLGAGETQGRDSCLQLLLAYPRSTASQQRLGRIR</sequence>
<accession>A0A836ADL0</accession>
<organism evidence="2 3">
    <name type="scientific">Ovis aries</name>
    <name type="common">Sheep</name>
    <dbReference type="NCBI Taxonomy" id="9940"/>
    <lineage>
        <taxon>Eukaryota</taxon>
        <taxon>Metazoa</taxon>
        <taxon>Chordata</taxon>
        <taxon>Craniata</taxon>
        <taxon>Vertebrata</taxon>
        <taxon>Euteleostomi</taxon>
        <taxon>Mammalia</taxon>
        <taxon>Eutheria</taxon>
        <taxon>Laurasiatheria</taxon>
        <taxon>Artiodactyla</taxon>
        <taxon>Ruminantia</taxon>
        <taxon>Pecora</taxon>
        <taxon>Bovidae</taxon>
        <taxon>Caprinae</taxon>
        <taxon>Ovis</taxon>
    </lineage>
</organism>
<evidence type="ECO:0000313" key="3">
    <source>
        <dbReference type="Proteomes" id="UP000664991"/>
    </source>
</evidence>
<name>A0A836ADL0_SHEEP</name>
<feature type="compositionally biased region" description="Polar residues" evidence="1">
    <location>
        <begin position="39"/>
        <end position="50"/>
    </location>
</feature>
<dbReference type="EMBL" id="JAEMGP010000008">
    <property type="protein sequence ID" value="KAG5205750.1"/>
    <property type="molecule type" value="Genomic_DNA"/>
</dbReference>
<evidence type="ECO:0000256" key="1">
    <source>
        <dbReference type="SAM" id="MobiDB-lite"/>
    </source>
</evidence>
<gene>
    <name evidence="2" type="ORF">JEQ12_019000</name>
</gene>
<dbReference type="Proteomes" id="UP000664991">
    <property type="component" value="Unassembled WGS sequence"/>
</dbReference>